<feature type="compositionally biased region" description="Basic and acidic residues" evidence="1">
    <location>
        <begin position="37"/>
        <end position="48"/>
    </location>
</feature>
<dbReference type="Proteomes" id="UP000029003">
    <property type="component" value="Unassembled WGS sequence"/>
</dbReference>
<sequence length="68" mass="7271">MPLSATVCIGVSRRYDDTQSGCEPPHSEVTMALHKEGAQAKELREYGRPESANTEGKDDGSAHNLALG</sequence>
<evidence type="ECO:0000313" key="2">
    <source>
        <dbReference type="EMBL" id="KFJ04247.1"/>
    </source>
</evidence>
<evidence type="ECO:0000313" key="3">
    <source>
        <dbReference type="Proteomes" id="UP000029003"/>
    </source>
</evidence>
<organism evidence="2 3">
    <name type="scientific">Bifidobacterium thermacidophilum subsp. thermacidophilum</name>
    <dbReference type="NCBI Taxonomy" id="79262"/>
    <lineage>
        <taxon>Bacteria</taxon>
        <taxon>Bacillati</taxon>
        <taxon>Actinomycetota</taxon>
        <taxon>Actinomycetes</taxon>
        <taxon>Bifidobacteriales</taxon>
        <taxon>Bifidobacteriaceae</taxon>
        <taxon>Bifidobacterium</taxon>
    </lineage>
</organism>
<name>A0A087E8Z6_9BIFI</name>
<reference evidence="2 3" key="1">
    <citation type="submission" date="2014-03" db="EMBL/GenBank/DDBJ databases">
        <title>Genomics of Bifidobacteria.</title>
        <authorList>
            <person name="Ventura M."/>
            <person name="Milani C."/>
            <person name="Lugli G.A."/>
        </authorList>
    </citation>
    <scope>NUCLEOTIDE SEQUENCE [LARGE SCALE GENOMIC DNA]</scope>
    <source>
        <strain evidence="2 3">LMG 21395</strain>
    </source>
</reference>
<dbReference type="EMBL" id="JGZT01000003">
    <property type="protein sequence ID" value="KFJ04247.1"/>
    <property type="molecule type" value="Genomic_DNA"/>
</dbReference>
<evidence type="ECO:0000256" key="1">
    <source>
        <dbReference type="SAM" id="MobiDB-lite"/>
    </source>
</evidence>
<dbReference type="AlphaFoldDB" id="A0A087E8Z6"/>
<comment type="caution">
    <text evidence="2">The sequence shown here is derived from an EMBL/GenBank/DDBJ whole genome shotgun (WGS) entry which is preliminary data.</text>
</comment>
<protein>
    <submittedName>
        <fullName evidence="2">Uncharacterized protein</fullName>
    </submittedName>
</protein>
<feature type="region of interest" description="Disordered" evidence="1">
    <location>
        <begin position="37"/>
        <end position="68"/>
    </location>
</feature>
<accession>A0A087E8Z6</accession>
<proteinExistence type="predicted"/>
<gene>
    <name evidence="2" type="ORF">THER5_1824</name>
</gene>